<dbReference type="Proteomes" id="UP000319160">
    <property type="component" value="Unassembled WGS sequence"/>
</dbReference>
<feature type="compositionally biased region" description="Low complexity" evidence="1">
    <location>
        <begin position="1"/>
        <end position="14"/>
    </location>
</feature>
<dbReference type="AlphaFoldDB" id="A0A553HS81"/>
<name>A0A553HS81_9PEZI</name>
<dbReference type="STRING" id="2512241.A0A553HS81"/>
<reference evidence="3" key="1">
    <citation type="submission" date="2019-06" db="EMBL/GenBank/DDBJ databases">
        <title>Draft genome sequence of the griseofulvin-producing fungus Xylaria cubensis strain G536.</title>
        <authorList>
            <person name="Mead M.E."/>
            <person name="Raja H.A."/>
            <person name="Steenwyk J.L."/>
            <person name="Knowles S.L."/>
            <person name="Oberlies N.H."/>
            <person name="Rokas A."/>
        </authorList>
    </citation>
    <scope>NUCLEOTIDE SEQUENCE [LARGE SCALE GENOMIC DNA]</scope>
    <source>
        <strain evidence="3">G536</strain>
    </source>
</reference>
<sequence>MASVEESISPIETIETTDHKEPTPTTPRALTPIPETDTLSESPATSFHPDADLEVVITKANGEHTTYIVCASALACASPIWRTMLYQKAACDRGANNGTKQDRSETMKLTGDPEAIGVLFRIIHYDFKHVPKEPTLDKMFELAKSVCQYRCAHVLYPWAGQWVASLTNFVAEVDCYSECHKALHVAWTFGELKLYRETVDALIVSAKIDGNGKIVNISGQPLEDMIMPHELLEVITETRASTVAKILDAVKAPIEVLSSGEQNQPSMYCKVGKDSQACEIMMLGSVIPALTKAGIFPVPKPKNFTGSIEALKNSLDKVKTIPYVGKEWMPHMSHEGCNLGFRESVMTCLKEMMVPLGAGIMSWMSDQANICGIKATRELEKWRQRAEESLSEHLTNSRPVQHLEKQDQEECGGDRDSESTKDDQQENLQNGKF</sequence>
<dbReference type="EMBL" id="VFLP01000051">
    <property type="protein sequence ID" value="TRX90819.1"/>
    <property type="molecule type" value="Genomic_DNA"/>
</dbReference>
<accession>A0A553HS81</accession>
<feature type="region of interest" description="Disordered" evidence="1">
    <location>
        <begin position="1"/>
        <end position="45"/>
    </location>
</feature>
<evidence type="ECO:0008006" key="4">
    <source>
        <dbReference type="Google" id="ProtNLM"/>
    </source>
</evidence>
<protein>
    <recommendedName>
        <fullName evidence="4">BTB domain-containing protein</fullName>
    </recommendedName>
</protein>
<evidence type="ECO:0000313" key="3">
    <source>
        <dbReference type="Proteomes" id="UP000319160"/>
    </source>
</evidence>
<proteinExistence type="predicted"/>
<gene>
    <name evidence="2" type="ORF">FHL15_008223</name>
</gene>
<comment type="caution">
    <text evidence="2">The sequence shown here is derived from an EMBL/GenBank/DDBJ whole genome shotgun (WGS) entry which is preliminary data.</text>
</comment>
<keyword evidence="3" id="KW-1185">Reference proteome</keyword>
<dbReference type="OrthoDB" id="5275938at2759"/>
<evidence type="ECO:0000256" key="1">
    <source>
        <dbReference type="SAM" id="MobiDB-lite"/>
    </source>
</evidence>
<evidence type="ECO:0000313" key="2">
    <source>
        <dbReference type="EMBL" id="TRX90819.1"/>
    </source>
</evidence>
<feature type="compositionally biased region" description="Basic and acidic residues" evidence="1">
    <location>
        <begin position="401"/>
        <end position="424"/>
    </location>
</feature>
<feature type="region of interest" description="Disordered" evidence="1">
    <location>
        <begin position="390"/>
        <end position="433"/>
    </location>
</feature>
<organism evidence="2 3">
    <name type="scientific">Xylaria flabelliformis</name>
    <dbReference type="NCBI Taxonomy" id="2512241"/>
    <lineage>
        <taxon>Eukaryota</taxon>
        <taxon>Fungi</taxon>
        <taxon>Dikarya</taxon>
        <taxon>Ascomycota</taxon>
        <taxon>Pezizomycotina</taxon>
        <taxon>Sordariomycetes</taxon>
        <taxon>Xylariomycetidae</taxon>
        <taxon>Xylariales</taxon>
        <taxon>Xylariaceae</taxon>
        <taxon>Xylaria</taxon>
    </lineage>
</organism>